<evidence type="ECO:0000313" key="1">
    <source>
        <dbReference type="EMBL" id="KAK3680708.1"/>
    </source>
</evidence>
<comment type="caution">
    <text evidence="1">The sequence shown here is derived from an EMBL/GenBank/DDBJ whole genome shotgun (WGS) entry which is preliminary data.</text>
</comment>
<gene>
    <name evidence="1" type="ORF">LTR37_021097</name>
</gene>
<dbReference type="EMBL" id="JAUTXU010000431">
    <property type="protein sequence ID" value="KAK3680708.1"/>
    <property type="molecule type" value="Genomic_DNA"/>
</dbReference>
<accession>A0ACC3MBE0</accession>
<reference evidence="1" key="1">
    <citation type="submission" date="2023-07" db="EMBL/GenBank/DDBJ databases">
        <title>Black Yeasts Isolated from many extreme environments.</title>
        <authorList>
            <person name="Coleine C."/>
            <person name="Stajich J.E."/>
            <person name="Selbmann L."/>
        </authorList>
    </citation>
    <scope>NUCLEOTIDE SEQUENCE</scope>
    <source>
        <strain evidence="1">CCFEE 5714</strain>
    </source>
</reference>
<evidence type="ECO:0000313" key="2">
    <source>
        <dbReference type="Proteomes" id="UP001281147"/>
    </source>
</evidence>
<organism evidence="1 2">
    <name type="scientific">Vermiconidia calcicola</name>
    <dbReference type="NCBI Taxonomy" id="1690605"/>
    <lineage>
        <taxon>Eukaryota</taxon>
        <taxon>Fungi</taxon>
        <taxon>Dikarya</taxon>
        <taxon>Ascomycota</taxon>
        <taxon>Pezizomycotina</taxon>
        <taxon>Dothideomycetes</taxon>
        <taxon>Dothideomycetidae</taxon>
        <taxon>Mycosphaerellales</taxon>
        <taxon>Extremaceae</taxon>
        <taxon>Vermiconidia</taxon>
    </lineage>
</organism>
<keyword evidence="2" id="KW-1185">Reference proteome</keyword>
<proteinExistence type="predicted"/>
<sequence length="266" mass="29325">MPLATVHLLALADSVKVADYVNALRSASVQPLVVSRAIRWVIKPEKLSVPKLLDTKWDLLIIVPASSQLPAEYLRKYWISEHWTINAGVPSSLANNNFHERNKRLLHPQKDDVPPLTGSMDKPRMAGSAQGLELNEELLRWSKDFELGKGAVSMLNLLAFHPGKEAHESYLKYGKAFAESIGAKRGGTAKVVGKVVPNKGTEGEDTDGWDEIALAHYPSVAHFTDMLASEDYQAVNHANRLPALRDTCILCTSELDPELGTDKARL</sequence>
<dbReference type="Proteomes" id="UP001281147">
    <property type="component" value="Unassembled WGS sequence"/>
</dbReference>
<name>A0ACC3MBE0_9PEZI</name>
<protein>
    <submittedName>
        <fullName evidence="1">Uncharacterized protein</fullName>
    </submittedName>
</protein>